<gene>
    <name evidence="1" type="ORF">C5746_23395</name>
</gene>
<dbReference type="KEGG" id="sata:C5746_23395"/>
<evidence type="ECO:0000313" key="1">
    <source>
        <dbReference type="EMBL" id="AXE79376.1"/>
    </source>
</evidence>
<dbReference type="GeneID" id="95521367"/>
<evidence type="ECO:0000313" key="2">
    <source>
        <dbReference type="Proteomes" id="UP000252698"/>
    </source>
</evidence>
<proteinExistence type="predicted"/>
<dbReference type="AlphaFoldDB" id="A0A2Z5JG72"/>
<sequence length="136" mass="14381">MSDVYAVDLALDIRASVPGSVLADLRWHLGIESGEAAPAGMYPLLAERGPAARIGGIQVGELARTDDGWSLTVRQEMHAEVIPELDSLAERLVGNSGTEGVVGQIRFYEEDVPELLVNRAGELVKMSLVPAEGGSG</sequence>
<reference evidence="1 2" key="1">
    <citation type="journal article" date="2018" name="Front. Microbiol.">
        <title>Genome Sequencing of Streptomyces atratus SCSIOZH16 and Activation Production of Nocardamine via Metabolic Engineering.</title>
        <authorList>
            <person name="Li Y."/>
            <person name="Zhang C."/>
            <person name="Liu C."/>
            <person name="Ju J."/>
            <person name="Ma J."/>
        </authorList>
    </citation>
    <scope>NUCLEOTIDE SEQUENCE [LARGE SCALE GENOMIC DNA]</scope>
    <source>
        <strain evidence="1 2">SCSIO_ZH16</strain>
    </source>
</reference>
<dbReference type="RefSeq" id="WP_114245908.1">
    <property type="nucleotide sequence ID" value="NZ_CP027306.1"/>
</dbReference>
<dbReference type="Proteomes" id="UP000252698">
    <property type="component" value="Chromosome"/>
</dbReference>
<name>A0A2Z5JG72_STRAR</name>
<accession>A0A2Z5JG72</accession>
<dbReference type="EMBL" id="CP027306">
    <property type="protein sequence ID" value="AXE79376.1"/>
    <property type="molecule type" value="Genomic_DNA"/>
</dbReference>
<protein>
    <submittedName>
        <fullName evidence="1">Uncharacterized protein</fullName>
    </submittedName>
</protein>
<organism evidence="1 2">
    <name type="scientific">Streptomyces atratus</name>
    <dbReference type="NCBI Taxonomy" id="1893"/>
    <lineage>
        <taxon>Bacteria</taxon>
        <taxon>Bacillati</taxon>
        <taxon>Actinomycetota</taxon>
        <taxon>Actinomycetes</taxon>
        <taxon>Kitasatosporales</taxon>
        <taxon>Streptomycetaceae</taxon>
        <taxon>Streptomyces</taxon>
    </lineage>
</organism>